<name>A0ABQ0AWR0_9FIRM</name>
<comment type="caution">
    <text evidence="1">The sequence shown here is derived from an EMBL/GenBank/DDBJ whole genome shotgun (WGS) entry which is preliminary data.</text>
</comment>
<gene>
    <name evidence="1" type="ORF">F130042H8_15080</name>
</gene>
<dbReference type="EMBL" id="BAABXL010000001">
    <property type="protein sequence ID" value="GAA6268448.1"/>
    <property type="molecule type" value="Genomic_DNA"/>
</dbReference>
<reference evidence="1 2" key="1">
    <citation type="submission" date="2024-04" db="EMBL/GenBank/DDBJ databases">
        <title>Defined microbial consortia suppress multidrug-resistant proinflammatory Enterobacteriaceae via ecological control.</title>
        <authorList>
            <person name="Furuichi M."/>
            <person name="Kawaguchi T."/>
            <person name="Pust M."/>
            <person name="Yasuma K."/>
            <person name="Plichta D."/>
            <person name="Hasegawa N."/>
            <person name="Ohya T."/>
            <person name="Bhattarai S."/>
            <person name="Sasajima S."/>
            <person name="Aoto Y."/>
            <person name="Tuganbaev T."/>
            <person name="Yaginuma M."/>
            <person name="Ueda M."/>
            <person name="Okahashi N."/>
            <person name="Amafuji K."/>
            <person name="Kiridooshi Y."/>
            <person name="Sugita K."/>
            <person name="Strazar M."/>
            <person name="Skelly A."/>
            <person name="Suda W."/>
            <person name="Hattori M."/>
            <person name="Nakamoto N."/>
            <person name="Caballero S."/>
            <person name="Norman J."/>
            <person name="Olle B."/>
            <person name="Tanoue T."/>
            <person name="Arita M."/>
            <person name="Bucci V."/>
            <person name="Atarashi K."/>
            <person name="Xavier R."/>
            <person name="Honda K."/>
        </authorList>
    </citation>
    <scope>NUCLEOTIDE SEQUENCE [LARGE SCALE GENOMIC DNA]</scope>
    <source>
        <strain evidence="2">f13</strain>
    </source>
</reference>
<evidence type="ECO:0000313" key="1">
    <source>
        <dbReference type="EMBL" id="GAA6268448.1"/>
    </source>
</evidence>
<evidence type="ECO:0000313" key="2">
    <source>
        <dbReference type="Proteomes" id="UP001600894"/>
    </source>
</evidence>
<sequence>MIPAALIVLLLGWLNRKSARRTLWKMRKYNDTKEIKTDHKDKYTDNWYKKYKKTNYLTIAAKFFIYKQGMP</sequence>
<accession>A0ABQ0AWR0</accession>
<dbReference type="Proteomes" id="UP001600894">
    <property type="component" value="Unassembled WGS sequence"/>
</dbReference>
<organism evidence="1 2">
    <name type="scientific">Enterocloster alcoholdehydrogenati</name>
    <dbReference type="NCBI Taxonomy" id="2547410"/>
    <lineage>
        <taxon>Bacteria</taxon>
        <taxon>Bacillati</taxon>
        <taxon>Bacillota</taxon>
        <taxon>Clostridia</taxon>
        <taxon>Lachnospirales</taxon>
        <taxon>Lachnospiraceae</taxon>
        <taxon>Enterocloster</taxon>
    </lineage>
</organism>
<protein>
    <submittedName>
        <fullName evidence="1">Uncharacterized protein</fullName>
    </submittedName>
</protein>
<keyword evidence="2" id="KW-1185">Reference proteome</keyword>
<proteinExistence type="predicted"/>